<keyword evidence="5" id="KW-1185">Reference proteome</keyword>
<evidence type="ECO:0000313" key="4">
    <source>
        <dbReference type="EMBL" id="KAG2388100.1"/>
    </source>
</evidence>
<evidence type="ECO:0000313" key="5">
    <source>
        <dbReference type="Proteomes" id="UP000816034"/>
    </source>
</evidence>
<comment type="caution">
    <text evidence="4">The sequence shown here is derived from an EMBL/GenBank/DDBJ whole genome shotgun (WGS) entry which is preliminary data.</text>
</comment>
<sequence>MKSSKNSTGAVNNVSANKIANGFPDFHHKMSKKIAQLTKVIYHLNTKNDDHEFQLNSLADAYESEIEDIIRDTTAKLAMFREQIEKKNNDTKITDIVKTLTSKHNQERQKAMDEFEEFKRKAKEREEILKREYEEKVKDLTRTLQNVKEEFNQRLVRFTTLTDELEKNKNKGDADMRLQHNKEVEELVHTYNKSIMIC</sequence>
<feature type="domain" description="Protein FAM184A/B N-terminal" evidence="3">
    <location>
        <begin position="40"/>
        <end position="193"/>
    </location>
</feature>
<dbReference type="PANTHER" id="PTHR18870:SF9">
    <property type="entry name" value="PROTEIN TAG-278-RELATED"/>
    <property type="match status" value="1"/>
</dbReference>
<reference evidence="4 5" key="1">
    <citation type="journal article" date="2018" name="BMC Genomics">
        <title>The genome of Naegleria lovaniensis, the basis for a comparative approach to unravel pathogenicity factors of the human pathogenic amoeba N. fowleri.</title>
        <authorList>
            <person name="Liechti N."/>
            <person name="Schurch N."/>
            <person name="Bruggmann R."/>
            <person name="Wittwer M."/>
        </authorList>
    </citation>
    <scope>NUCLEOTIDE SEQUENCE [LARGE SCALE GENOMIC DNA]</scope>
    <source>
        <strain evidence="4 5">ATCC 30569</strain>
    </source>
</reference>
<accession>A0AA88GSJ5</accession>
<organism evidence="4 5">
    <name type="scientific">Naegleria lovaniensis</name>
    <name type="common">Amoeba</name>
    <dbReference type="NCBI Taxonomy" id="51637"/>
    <lineage>
        <taxon>Eukaryota</taxon>
        <taxon>Discoba</taxon>
        <taxon>Heterolobosea</taxon>
        <taxon>Tetramitia</taxon>
        <taxon>Eutetramitia</taxon>
        <taxon>Vahlkampfiidae</taxon>
        <taxon>Naegleria</taxon>
    </lineage>
</organism>
<protein>
    <recommendedName>
        <fullName evidence="3">Protein FAM184A/B N-terminal domain-containing protein</fullName>
    </recommendedName>
</protein>
<dbReference type="RefSeq" id="XP_044552092.1">
    <property type="nucleotide sequence ID" value="XM_044699694.1"/>
</dbReference>
<dbReference type="Pfam" id="PF15665">
    <property type="entry name" value="FAM184"/>
    <property type="match status" value="1"/>
</dbReference>
<dbReference type="GeneID" id="68093406"/>
<keyword evidence="1 2" id="KW-0175">Coiled coil</keyword>
<proteinExistence type="predicted"/>
<dbReference type="PANTHER" id="PTHR18870">
    <property type="entry name" value="PROTEIN TAG-278-RELATED"/>
    <property type="match status" value="1"/>
</dbReference>
<dbReference type="EMBL" id="PYSW02000011">
    <property type="protein sequence ID" value="KAG2388100.1"/>
    <property type="molecule type" value="Genomic_DNA"/>
</dbReference>
<feature type="coiled-coil region" evidence="2">
    <location>
        <begin position="70"/>
        <end position="150"/>
    </location>
</feature>
<dbReference type="InterPro" id="IPR039478">
    <property type="entry name" value="FAM184A/B_N"/>
</dbReference>
<dbReference type="Proteomes" id="UP000816034">
    <property type="component" value="Unassembled WGS sequence"/>
</dbReference>
<evidence type="ECO:0000259" key="3">
    <source>
        <dbReference type="Pfam" id="PF15665"/>
    </source>
</evidence>
<evidence type="ECO:0000256" key="1">
    <source>
        <dbReference type="ARBA" id="ARBA00023054"/>
    </source>
</evidence>
<gene>
    <name evidence="4" type="ORF">C9374_000950</name>
</gene>
<name>A0AA88GSJ5_NAELO</name>
<dbReference type="AlphaFoldDB" id="A0AA88GSJ5"/>
<evidence type="ECO:0000256" key="2">
    <source>
        <dbReference type="SAM" id="Coils"/>
    </source>
</evidence>